<dbReference type="InterPro" id="IPR035513">
    <property type="entry name" value="Invertase/methylesterase_inhib"/>
</dbReference>
<dbReference type="Pfam" id="PF04043">
    <property type="entry name" value="PMEI"/>
    <property type="match status" value="1"/>
</dbReference>
<protein>
    <recommendedName>
        <fullName evidence="2">Pectinesterase inhibitor domain-containing protein</fullName>
    </recommendedName>
</protein>
<dbReference type="InterPro" id="IPR006501">
    <property type="entry name" value="Pectinesterase_inhib_dom"/>
</dbReference>
<evidence type="ECO:0000256" key="1">
    <source>
        <dbReference type="SAM" id="MobiDB-lite"/>
    </source>
</evidence>
<dbReference type="GO" id="GO:0004857">
    <property type="term" value="F:enzyme inhibitor activity"/>
    <property type="evidence" value="ECO:0007669"/>
    <property type="project" value="InterPro"/>
</dbReference>
<dbReference type="NCBIfam" id="TIGR01614">
    <property type="entry name" value="PME_inhib"/>
    <property type="match status" value="1"/>
</dbReference>
<sequence>MVVAVAIGVSNNPTDSGGGGGDKSTSTSNQISTTNKAVKALCAPSVYKDTCESSLSKSAENATDPKTLVQAGFEIAVESLKDAMKNSSTLKEVAQDPRAKRTLEICDDLIETAIEDLRRSLDELDNFDPTKAYIHIDNLKTVKR</sequence>
<dbReference type="AlphaFoldDB" id="A0AAV2GV82"/>
<name>A0AAV2GV82_9ROSI</name>
<keyword evidence="4" id="KW-1185">Reference proteome</keyword>
<gene>
    <name evidence="3" type="ORF">LTRI10_LOCUS52435</name>
</gene>
<dbReference type="SMART" id="SM00856">
    <property type="entry name" value="PMEI"/>
    <property type="match status" value="1"/>
</dbReference>
<dbReference type="EMBL" id="OZ034822">
    <property type="protein sequence ID" value="CAL1413185.1"/>
    <property type="molecule type" value="Genomic_DNA"/>
</dbReference>
<dbReference type="Gene3D" id="1.20.140.40">
    <property type="entry name" value="Invertase/pectin methylesterase inhibitor family protein"/>
    <property type="match status" value="1"/>
</dbReference>
<dbReference type="Proteomes" id="UP001497516">
    <property type="component" value="Chromosome 9"/>
</dbReference>
<evidence type="ECO:0000313" key="3">
    <source>
        <dbReference type="EMBL" id="CAL1413185.1"/>
    </source>
</evidence>
<feature type="domain" description="Pectinesterase inhibitor" evidence="2">
    <location>
        <begin position="33"/>
        <end position="142"/>
    </location>
</feature>
<evidence type="ECO:0000313" key="4">
    <source>
        <dbReference type="Proteomes" id="UP001497516"/>
    </source>
</evidence>
<feature type="region of interest" description="Disordered" evidence="1">
    <location>
        <begin position="8"/>
        <end position="31"/>
    </location>
</feature>
<accession>A0AAV2GV82</accession>
<evidence type="ECO:0000259" key="2">
    <source>
        <dbReference type="SMART" id="SM00856"/>
    </source>
</evidence>
<dbReference type="CDD" id="cd15798">
    <property type="entry name" value="PMEI-like_3"/>
    <property type="match status" value="1"/>
</dbReference>
<reference evidence="3 4" key="1">
    <citation type="submission" date="2024-04" db="EMBL/GenBank/DDBJ databases">
        <authorList>
            <person name="Fracassetti M."/>
        </authorList>
    </citation>
    <scope>NUCLEOTIDE SEQUENCE [LARGE SCALE GENOMIC DNA]</scope>
</reference>
<organism evidence="3 4">
    <name type="scientific">Linum trigynum</name>
    <dbReference type="NCBI Taxonomy" id="586398"/>
    <lineage>
        <taxon>Eukaryota</taxon>
        <taxon>Viridiplantae</taxon>
        <taxon>Streptophyta</taxon>
        <taxon>Embryophyta</taxon>
        <taxon>Tracheophyta</taxon>
        <taxon>Spermatophyta</taxon>
        <taxon>Magnoliopsida</taxon>
        <taxon>eudicotyledons</taxon>
        <taxon>Gunneridae</taxon>
        <taxon>Pentapetalae</taxon>
        <taxon>rosids</taxon>
        <taxon>fabids</taxon>
        <taxon>Malpighiales</taxon>
        <taxon>Linaceae</taxon>
        <taxon>Linum</taxon>
    </lineage>
</organism>
<dbReference type="SUPFAM" id="SSF101148">
    <property type="entry name" value="Plant invertase/pectin methylesterase inhibitor"/>
    <property type="match status" value="1"/>
</dbReference>
<proteinExistence type="predicted"/>